<accession>A0AAD4K3X6</accession>
<reference evidence="2" key="1">
    <citation type="journal article" date="2021" name="Mol. Ecol. Resour.">
        <title>Phylogenomic analyses of the genus Drosophila reveals genomic signals of climate adaptation.</title>
        <authorList>
            <person name="Li F."/>
            <person name="Rane R.V."/>
            <person name="Luria V."/>
            <person name="Xiong Z."/>
            <person name="Chen J."/>
            <person name="Li Z."/>
            <person name="Catullo R.A."/>
            <person name="Griffin P.C."/>
            <person name="Schiffer M."/>
            <person name="Pearce S."/>
            <person name="Lee S.F."/>
            <person name="McElroy K."/>
            <person name="Stocker A."/>
            <person name="Shirriffs J."/>
            <person name="Cockerell F."/>
            <person name="Coppin C."/>
            <person name="Sgro C.M."/>
            <person name="Karger A."/>
            <person name="Cain J.W."/>
            <person name="Weber J.A."/>
            <person name="Santpere G."/>
            <person name="Kirschner M.W."/>
            <person name="Hoffmann A.A."/>
            <person name="Oakeshott J.G."/>
            <person name="Zhang G."/>
        </authorList>
    </citation>
    <scope>NUCLEOTIDE SEQUENCE</scope>
    <source>
        <strain evidence="2">BGI-SZ-2011g</strain>
    </source>
</reference>
<dbReference type="AlphaFoldDB" id="A0AAD4K3X6"/>
<evidence type="ECO:0000256" key="1">
    <source>
        <dbReference type="SAM" id="Coils"/>
    </source>
</evidence>
<protein>
    <submittedName>
        <fullName evidence="2">Uncharacterized protein</fullName>
    </submittedName>
</protein>
<dbReference type="Proteomes" id="UP001200034">
    <property type="component" value="Unassembled WGS sequence"/>
</dbReference>
<feature type="non-terminal residue" evidence="2">
    <location>
        <position position="1"/>
    </location>
</feature>
<feature type="non-terminal residue" evidence="2">
    <location>
        <position position="122"/>
    </location>
</feature>
<evidence type="ECO:0000313" key="3">
    <source>
        <dbReference type="Proteomes" id="UP001200034"/>
    </source>
</evidence>
<proteinExistence type="predicted"/>
<dbReference type="EMBL" id="JAJJHW010001423">
    <property type="protein sequence ID" value="KAH8375593.1"/>
    <property type="molecule type" value="Genomic_DNA"/>
</dbReference>
<keyword evidence="1" id="KW-0175">Coiled coil</keyword>
<feature type="coiled-coil region" evidence="1">
    <location>
        <begin position="51"/>
        <end position="99"/>
    </location>
</feature>
<name>A0AAD4K3X6_9MUSC</name>
<evidence type="ECO:0000313" key="2">
    <source>
        <dbReference type="EMBL" id="KAH8375593.1"/>
    </source>
</evidence>
<comment type="caution">
    <text evidence="2">The sequence shown here is derived from an EMBL/GenBank/DDBJ whole genome shotgun (WGS) entry which is preliminary data.</text>
</comment>
<organism evidence="2 3">
    <name type="scientific">Drosophila rubida</name>
    <dbReference type="NCBI Taxonomy" id="30044"/>
    <lineage>
        <taxon>Eukaryota</taxon>
        <taxon>Metazoa</taxon>
        <taxon>Ecdysozoa</taxon>
        <taxon>Arthropoda</taxon>
        <taxon>Hexapoda</taxon>
        <taxon>Insecta</taxon>
        <taxon>Pterygota</taxon>
        <taxon>Neoptera</taxon>
        <taxon>Endopterygota</taxon>
        <taxon>Diptera</taxon>
        <taxon>Brachycera</taxon>
        <taxon>Muscomorpha</taxon>
        <taxon>Ephydroidea</taxon>
        <taxon>Drosophilidae</taxon>
        <taxon>Drosophila</taxon>
    </lineage>
</organism>
<gene>
    <name evidence="2" type="ORF">KR093_004341</name>
</gene>
<keyword evidence="3" id="KW-1185">Reference proteome</keyword>
<sequence length="122" mass="14233">NESLYKRLRDLQADSSQVAGLSNLQRHKLKRMDSLSDLTTISDIDPYCLQRDSLAEEYNELRTRFEKAVNEIRAMKRELKQSQNQYDALELIQTALQQKLERCQMEDGAQLQLMAARIQDLT</sequence>